<reference evidence="3 4" key="1">
    <citation type="submission" date="2019-11" db="EMBL/GenBank/DDBJ databases">
        <title>Comparison of genomes from free-living endosymbiotic cyanobacteria isolated from Azolla.</title>
        <authorList>
            <person name="Thiel T."/>
            <person name="Pratte B."/>
        </authorList>
    </citation>
    <scope>NUCLEOTIDE SEQUENCE [LARGE SCALE GENOMIC DNA]</scope>
    <source>
        <strain evidence="3 4">N2B</strain>
    </source>
</reference>
<evidence type="ECO:0000259" key="2">
    <source>
        <dbReference type="Pfam" id="PF15978"/>
    </source>
</evidence>
<keyword evidence="4" id="KW-1185">Reference proteome</keyword>
<feature type="domain" description="TniQ" evidence="1">
    <location>
        <begin position="4"/>
        <end position="159"/>
    </location>
</feature>
<protein>
    <submittedName>
        <fullName evidence="3">TnsD family transposase</fullName>
    </submittedName>
</protein>
<dbReference type="InterPro" id="IPR009492">
    <property type="entry name" value="TniQ"/>
</dbReference>
<dbReference type="InterPro" id="IPR032750">
    <property type="entry name" value="TnsD_C"/>
</dbReference>
<dbReference type="Pfam" id="PF15978">
    <property type="entry name" value="TnsD"/>
    <property type="match status" value="1"/>
</dbReference>
<name>A0ABR6SAZ1_ANAVA</name>
<gene>
    <name evidence="3" type="ORF">GNE12_15660</name>
</gene>
<evidence type="ECO:0000313" key="3">
    <source>
        <dbReference type="EMBL" id="MBC1303348.1"/>
    </source>
</evidence>
<accession>A0ABR6SAZ1</accession>
<sequence length="636" mass="73841">MVSFFPQPYPDEILYSVIARYHIRSGNTSPKITLQDLFKSQTTVATVDLPSNLSNLIKNLQFISNYQVEELIYKHTLYPLYSPFLPANRSSQVLESMKGDYGGDIHTRAGIMASSITMPKYLRFCPTCWEEDLKNYGEPYWHRIHQIPGILVCPFHGEVLQDSLAPLHGFNKHEYYAASTDNCSITKEPSILSPDTLKKLLILAKDFWWLLNSEIPCQEPQWFRKQYTNLMIEQGFATPTGRIYQNKLLDNFLFFYGQEMLSAVDSMVNHNDSNNWVTSIVRKYRKSFHPLRHLLMMRFLKTSVEEFFQKDTEYKPFGEPPWLCLNAAAEHYLQPVITNLVITLCCDTKKPVGTFSCACGMVYCRTGPDETDEDKVRIGKVKAFGQIWEQKLKELVEVEKLGLRETARRLNVDARTIKRYVSRLKLTTYWQTRTENDSVGLQGVPEIDPNFATELKLKHRQNWMALQVQNPEASKTTLRKLVPATYIWLYRNDREWLNQNSPTLQVAVPSVVRVDWHERDQQILAQVQDAVRSLLKADIPEKISISRVGKTIGLLALLEKHLDQMPLTKAYLESVVETVEEFQMRRIKWAIKLLDECGEEIMRWKVVRVAALREDCSQRVSAFLESELEKAYKKER</sequence>
<comment type="caution">
    <text evidence="3">The sequence shown here is derived from an EMBL/GenBank/DDBJ whole genome shotgun (WGS) entry which is preliminary data.</text>
</comment>
<organism evidence="3 4">
    <name type="scientific">Trichormus variabilis N2B</name>
    <dbReference type="NCBI Taxonomy" id="2681315"/>
    <lineage>
        <taxon>Bacteria</taxon>
        <taxon>Bacillati</taxon>
        <taxon>Cyanobacteriota</taxon>
        <taxon>Cyanophyceae</taxon>
        <taxon>Nostocales</taxon>
        <taxon>Nostocaceae</taxon>
        <taxon>Trichormus</taxon>
    </lineage>
</organism>
<dbReference type="EMBL" id="JACKZP010000059">
    <property type="protein sequence ID" value="MBC1303348.1"/>
    <property type="molecule type" value="Genomic_DNA"/>
</dbReference>
<evidence type="ECO:0000259" key="1">
    <source>
        <dbReference type="Pfam" id="PF06527"/>
    </source>
</evidence>
<dbReference type="Pfam" id="PF06527">
    <property type="entry name" value="TniQ"/>
    <property type="match status" value="1"/>
</dbReference>
<proteinExistence type="predicted"/>
<feature type="domain" description="Transposon Tn7 transposition protein TnsD C-terminal" evidence="2">
    <location>
        <begin position="203"/>
        <end position="572"/>
    </location>
</feature>
<dbReference type="Proteomes" id="UP000570851">
    <property type="component" value="Unassembled WGS sequence"/>
</dbReference>
<evidence type="ECO:0000313" key="4">
    <source>
        <dbReference type="Proteomes" id="UP000570851"/>
    </source>
</evidence>